<dbReference type="Pfam" id="PF00680">
    <property type="entry name" value="RdRP_1"/>
    <property type="match status" value="1"/>
</dbReference>
<protein>
    <submittedName>
        <fullName evidence="8">RNA-dependent RNA polymerase</fullName>
    </submittedName>
</protein>
<dbReference type="InterPro" id="IPR043502">
    <property type="entry name" value="DNA/RNA_pol_sf"/>
</dbReference>
<organism evidence="8">
    <name type="scientific">Sotepeofons virus</name>
    <dbReference type="NCBI Taxonomy" id="3072221"/>
    <lineage>
        <taxon>Viruses</taxon>
        <taxon>Riboviria</taxon>
        <taxon>Orthornavirae</taxon>
        <taxon>Lenarviricota</taxon>
    </lineage>
</organism>
<feature type="domain" description="RNA-directed RNA polymerase C-terminal" evidence="7">
    <location>
        <begin position="43"/>
        <end position="257"/>
    </location>
</feature>
<dbReference type="GO" id="GO:0000166">
    <property type="term" value="F:nucleotide binding"/>
    <property type="evidence" value="ECO:0007669"/>
    <property type="project" value="UniProtKB-KW"/>
</dbReference>
<dbReference type="SUPFAM" id="SSF56672">
    <property type="entry name" value="DNA/RNA polymerases"/>
    <property type="match status" value="1"/>
</dbReference>
<reference evidence="8" key="1">
    <citation type="journal article" date="2023" name="Virology">
        <title>A metatranscriptomic analysis of geothermal hot springs reveals diverse RNA viruses including the phylum Lenarviricota.</title>
        <authorList>
            <person name="Le Lay C."/>
            <person name="Stott M.B."/>
            <person name="Shi M."/>
            <person name="Sadiq S."/>
            <person name="Holmes E.C."/>
        </authorList>
    </citation>
    <scope>NUCLEOTIDE SEQUENCE</scope>
    <source>
        <strain evidence="8">A</strain>
    </source>
</reference>
<keyword evidence="5" id="KW-0693">Viral RNA replication</keyword>
<evidence type="ECO:0000256" key="2">
    <source>
        <dbReference type="ARBA" id="ARBA00022679"/>
    </source>
</evidence>
<comment type="catalytic activity">
    <reaction evidence="6">
        <text>RNA(n) + a ribonucleoside 5'-triphosphate = RNA(n+1) + diphosphate</text>
        <dbReference type="Rhea" id="RHEA:21248"/>
        <dbReference type="Rhea" id="RHEA-COMP:14527"/>
        <dbReference type="Rhea" id="RHEA-COMP:17342"/>
        <dbReference type="ChEBI" id="CHEBI:33019"/>
        <dbReference type="ChEBI" id="CHEBI:61557"/>
        <dbReference type="ChEBI" id="CHEBI:140395"/>
        <dbReference type="EC" id="2.7.7.48"/>
    </reaction>
</comment>
<dbReference type="PRINTS" id="PR00914">
    <property type="entry name" value="LVIRUSRNAPOL"/>
</dbReference>
<evidence type="ECO:0000256" key="6">
    <source>
        <dbReference type="ARBA" id="ARBA00048744"/>
    </source>
</evidence>
<dbReference type="EMBL" id="OQ866084">
    <property type="protein sequence ID" value="WNT71155.1"/>
    <property type="molecule type" value="Genomic_RNA"/>
</dbReference>
<evidence type="ECO:0000313" key="8">
    <source>
        <dbReference type="EMBL" id="WNT71155.1"/>
    </source>
</evidence>
<keyword evidence="1 8" id="KW-0696">RNA-directed RNA polymerase</keyword>
<keyword evidence="3" id="KW-0548">Nucleotidyltransferase</keyword>
<dbReference type="GO" id="GO:0003968">
    <property type="term" value="F:RNA-directed RNA polymerase activity"/>
    <property type="evidence" value="ECO:0007669"/>
    <property type="project" value="UniProtKB-KW"/>
</dbReference>
<keyword evidence="4" id="KW-0547">Nucleotide-binding</keyword>
<evidence type="ECO:0000259" key="7">
    <source>
        <dbReference type="Pfam" id="PF00680"/>
    </source>
</evidence>
<evidence type="ECO:0000256" key="4">
    <source>
        <dbReference type="ARBA" id="ARBA00022741"/>
    </source>
</evidence>
<dbReference type="InterPro" id="IPR001795">
    <property type="entry name" value="RNA-dir_pol_luteovirus"/>
</dbReference>
<evidence type="ECO:0000256" key="3">
    <source>
        <dbReference type="ARBA" id="ARBA00022695"/>
    </source>
</evidence>
<sequence length="321" mass="37255">MVREKVCEPSAHEFLLIVAGLEQAYSLPTLERDWFTYDKLRQMLQDLDFTSTPGIPYMREAPTIGQWLGWDGIGNFDESQVLRLWHDVQLCHAGKWRHLYRAFIKEEPHKQSKIQAKRWRLILCAALPMQMLWRMAVKHQNQWLNDHPYECPSAHGLVFCYGGWRRFQAHCRAHRIKYSRDISSWDVNAPGWVFRALREWRKRAGGPDDWLRVMDLLYDDAFVSSEIRFSNGIVVRQMYEGTMKSGLYITISDNSAGQVAIDIGACLRSGQKRGAMKATGDDVIQEFISDSYLDELEKLGCVVKEYEASLIFMGTDFNEES</sequence>
<dbReference type="GO" id="GO:0006351">
    <property type="term" value="P:DNA-templated transcription"/>
    <property type="evidence" value="ECO:0007669"/>
    <property type="project" value="InterPro"/>
</dbReference>
<evidence type="ECO:0000256" key="5">
    <source>
        <dbReference type="ARBA" id="ARBA00022953"/>
    </source>
</evidence>
<evidence type="ECO:0000256" key="1">
    <source>
        <dbReference type="ARBA" id="ARBA00022484"/>
    </source>
</evidence>
<reference evidence="8" key="2">
    <citation type="submission" date="2023-04" db="EMBL/GenBank/DDBJ databases">
        <authorList>
            <person name="Le Lay C."/>
        </authorList>
    </citation>
    <scope>NUCLEOTIDE SEQUENCE</scope>
    <source>
        <strain evidence="8">A</strain>
    </source>
</reference>
<dbReference type="GO" id="GO:0003723">
    <property type="term" value="F:RNA binding"/>
    <property type="evidence" value="ECO:0007669"/>
    <property type="project" value="InterPro"/>
</dbReference>
<keyword evidence="2" id="KW-0808">Transferase</keyword>
<dbReference type="InterPro" id="IPR001205">
    <property type="entry name" value="RNA-dir_pol_C"/>
</dbReference>
<name>A0AA96NKY7_9VIRU</name>
<accession>A0AA96NKY7</accession>
<proteinExistence type="predicted"/>